<feature type="compositionally biased region" description="Polar residues" evidence="4">
    <location>
        <begin position="3071"/>
        <end position="3082"/>
    </location>
</feature>
<feature type="compositionally biased region" description="Low complexity" evidence="4">
    <location>
        <begin position="1633"/>
        <end position="1645"/>
    </location>
</feature>
<feature type="compositionally biased region" description="Polar residues" evidence="4">
    <location>
        <begin position="2506"/>
        <end position="2520"/>
    </location>
</feature>
<dbReference type="SMART" id="SM00185">
    <property type="entry name" value="ARM"/>
    <property type="match status" value="7"/>
</dbReference>
<feature type="domain" description="Protein zer-1 homolog-like C-terminal" evidence="5">
    <location>
        <begin position="495"/>
        <end position="692"/>
    </location>
</feature>
<feature type="region of interest" description="Disordered" evidence="4">
    <location>
        <begin position="2089"/>
        <end position="2132"/>
    </location>
</feature>
<feature type="repeat" description="ARM" evidence="3">
    <location>
        <begin position="610"/>
        <end position="644"/>
    </location>
</feature>
<dbReference type="Pfam" id="PF18797">
    <property type="entry name" value="APC_rep"/>
    <property type="match status" value="1"/>
</dbReference>
<feature type="repeat" description="ARM" evidence="3">
    <location>
        <begin position="367"/>
        <end position="410"/>
    </location>
</feature>
<dbReference type="Pfam" id="PF22964">
    <property type="entry name" value="ZER1-like_2nd"/>
    <property type="match status" value="1"/>
</dbReference>
<accession>A0A811U107</accession>
<feature type="compositionally biased region" description="Gly residues" evidence="4">
    <location>
        <begin position="3095"/>
        <end position="3110"/>
    </location>
</feature>
<dbReference type="Pfam" id="PF05923">
    <property type="entry name" value="APC_r"/>
    <property type="match status" value="5"/>
</dbReference>
<dbReference type="GO" id="GO:0030877">
    <property type="term" value="C:beta-catenin destruction complex"/>
    <property type="evidence" value="ECO:0007669"/>
    <property type="project" value="TreeGrafter"/>
</dbReference>
<dbReference type="InterPro" id="IPR041257">
    <property type="entry name" value="APC_rep"/>
</dbReference>
<feature type="compositionally biased region" description="Polar residues" evidence="4">
    <location>
        <begin position="3032"/>
        <end position="3042"/>
    </location>
</feature>
<dbReference type="Pfam" id="PF05972">
    <property type="entry name" value="APC_15aa"/>
    <property type="match status" value="2"/>
</dbReference>
<feature type="compositionally biased region" description="Polar residues" evidence="4">
    <location>
        <begin position="2013"/>
        <end position="2039"/>
    </location>
</feature>
<dbReference type="GO" id="GO:0007399">
    <property type="term" value="P:nervous system development"/>
    <property type="evidence" value="ECO:0007669"/>
    <property type="project" value="TreeGrafter"/>
</dbReference>
<feature type="region of interest" description="Disordered" evidence="4">
    <location>
        <begin position="1434"/>
        <end position="1463"/>
    </location>
</feature>
<feature type="compositionally biased region" description="Low complexity" evidence="4">
    <location>
        <begin position="3056"/>
        <end position="3070"/>
    </location>
</feature>
<dbReference type="InterPro" id="IPR011989">
    <property type="entry name" value="ARM-like"/>
</dbReference>
<dbReference type="GO" id="GO:0007026">
    <property type="term" value="P:negative regulation of microtubule depolymerization"/>
    <property type="evidence" value="ECO:0007669"/>
    <property type="project" value="TreeGrafter"/>
</dbReference>
<evidence type="ECO:0000256" key="2">
    <source>
        <dbReference type="ARBA" id="ARBA00022687"/>
    </source>
</evidence>
<feature type="compositionally biased region" description="Low complexity" evidence="4">
    <location>
        <begin position="1663"/>
        <end position="1683"/>
    </location>
</feature>
<feature type="region of interest" description="Disordered" evidence="4">
    <location>
        <begin position="2954"/>
        <end position="2978"/>
    </location>
</feature>
<protein>
    <submittedName>
        <fullName evidence="6">(Mediterranean fruit fly) hypothetical protein</fullName>
    </submittedName>
</protein>
<dbReference type="InterPro" id="IPR016024">
    <property type="entry name" value="ARM-type_fold"/>
</dbReference>
<feature type="compositionally biased region" description="Basic and acidic residues" evidence="4">
    <location>
        <begin position="1371"/>
        <end position="1384"/>
    </location>
</feature>
<evidence type="ECO:0000256" key="4">
    <source>
        <dbReference type="SAM" id="MobiDB-lite"/>
    </source>
</evidence>
<keyword evidence="2" id="KW-0879">Wnt signaling pathway</keyword>
<feature type="region of interest" description="Disordered" evidence="4">
    <location>
        <begin position="3007"/>
        <end position="3086"/>
    </location>
</feature>
<dbReference type="OrthoDB" id="5918429at2759"/>
<dbReference type="GO" id="GO:0008013">
    <property type="term" value="F:beta-catenin binding"/>
    <property type="evidence" value="ECO:0007669"/>
    <property type="project" value="InterPro"/>
</dbReference>
<feature type="region of interest" description="Disordered" evidence="4">
    <location>
        <begin position="1626"/>
        <end position="1649"/>
    </location>
</feature>
<feature type="compositionally biased region" description="Low complexity" evidence="4">
    <location>
        <begin position="223"/>
        <end position="234"/>
    </location>
</feature>
<evidence type="ECO:0000313" key="6">
    <source>
        <dbReference type="EMBL" id="CAD6992629.1"/>
    </source>
</evidence>
<comment type="similarity">
    <text evidence="1">Belongs to the adenomatous polyposis coli (APC) family.</text>
</comment>
<dbReference type="GO" id="GO:0008017">
    <property type="term" value="F:microtubule binding"/>
    <property type="evidence" value="ECO:0007669"/>
    <property type="project" value="TreeGrafter"/>
</dbReference>
<feature type="region of interest" description="Disordered" evidence="4">
    <location>
        <begin position="2481"/>
        <end position="2540"/>
    </location>
</feature>
<feature type="region of interest" description="Disordered" evidence="4">
    <location>
        <begin position="1661"/>
        <end position="1717"/>
    </location>
</feature>
<feature type="region of interest" description="Disordered" evidence="4">
    <location>
        <begin position="1369"/>
        <end position="1395"/>
    </location>
</feature>
<dbReference type="InterPro" id="IPR055142">
    <property type="entry name" value="ZER1-like_C"/>
</dbReference>
<dbReference type="InterPro" id="IPR009240">
    <property type="entry name" value="APC_15aa_rpt"/>
</dbReference>
<feature type="compositionally biased region" description="Polar residues" evidence="4">
    <location>
        <begin position="1753"/>
        <end position="1766"/>
    </location>
</feature>
<feature type="region of interest" description="Disordered" evidence="4">
    <location>
        <begin position="1566"/>
        <end position="1604"/>
    </location>
</feature>
<feature type="region of interest" description="Disordered" evidence="4">
    <location>
        <begin position="1970"/>
        <end position="1993"/>
    </location>
</feature>
<dbReference type="PANTHER" id="PTHR12607:SF12">
    <property type="entry name" value="APC-LIKE, ISOFORM A-RELATED"/>
    <property type="match status" value="1"/>
</dbReference>
<dbReference type="Gene3D" id="1.25.10.10">
    <property type="entry name" value="Leucine-rich Repeat Variant"/>
    <property type="match status" value="1"/>
</dbReference>
<dbReference type="Proteomes" id="UP000606786">
    <property type="component" value="Unassembled WGS sequence"/>
</dbReference>
<feature type="region of interest" description="Disordered" evidence="4">
    <location>
        <begin position="1097"/>
        <end position="1139"/>
    </location>
</feature>
<evidence type="ECO:0000256" key="3">
    <source>
        <dbReference type="PROSITE-ProRule" id="PRU00259"/>
    </source>
</evidence>
<dbReference type="PANTHER" id="PTHR12607">
    <property type="entry name" value="ADENOMATOUS POLYPOSIS COLI PROTEIN FAMILY"/>
    <property type="match status" value="1"/>
</dbReference>
<dbReference type="GO" id="GO:0007389">
    <property type="term" value="P:pattern specification process"/>
    <property type="evidence" value="ECO:0007669"/>
    <property type="project" value="TreeGrafter"/>
</dbReference>
<name>A0A811U107_CERCA</name>
<feature type="compositionally biased region" description="Low complexity" evidence="4">
    <location>
        <begin position="2102"/>
        <end position="2120"/>
    </location>
</feature>
<reference evidence="6" key="1">
    <citation type="submission" date="2020-11" db="EMBL/GenBank/DDBJ databases">
        <authorList>
            <person name="Whitehead M."/>
        </authorList>
    </citation>
    <scope>NUCLEOTIDE SEQUENCE</scope>
    <source>
        <strain evidence="6">EGII</strain>
    </source>
</reference>
<feature type="compositionally biased region" description="Polar residues" evidence="4">
    <location>
        <begin position="1436"/>
        <end position="1461"/>
    </location>
</feature>
<feature type="compositionally biased region" description="Basic and acidic residues" evidence="4">
    <location>
        <begin position="1585"/>
        <end position="1600"/>
    </location>
</feature>
<feature type="region of interest" description="Disordered" evidence="4">
    <location>
        <begin position="2872"/>
        <end position="2904"/>
    </location>
</feature>
<dbReference type="GO" id="GO:0001708">
    <property type="term" value="P:cell fate specification"/>
    <property type="evidence" value="ECO:0007669"/>
    <property type="project" value="TreeGrafter"/>
</dbReference>
<feature type="region of interest" description="Disordered" evidence="4">
    <location>
        <begin position="3091"/>
        <end position="3110"/>
    </location>
</feature>
<sequence>MFSSTHRGNRREPNANAGADLVDDDDDGSSIIDDTDVDVPVDVDVDVVSTQKPHFLDDAMPPPEMIADFERVLSFGAKSDTSPANAINTIVTASSGEQLKMDKKYERDGEISDYELAASGYTKKEFTQDDNTLNLPSVIGKSTFTKPKHFLDENPIPPDYMLLATAADHELRREHRSLDRNFERQEEQESALMAGQLMKSSSSSGGGRKSSLDRGGYGGGVHSSGSHSGSMSSSRISRERNKDLNSSYTLSCFLHSAETPSPPPALQRSIPKGGAWASSSGSAGSCSFDRLYGSLPMAHTTGSAGIDSNCALGTVDDIVDVDRLGPKVECVYSLLSMLGSNDPSEMSKKFLELSRTPETCSALRRAGCVPLLVQMMHSDGDDSVRKCASMALHNVVHSHVDEKTARREAKVLRLLEQILDYCNFLKTLLQSGGEAIADDSERHPLAAISSLMKVSFDEEHRHAMCELGALQAIPNLVHLDHAVHGPKPEDQCCNSLRRYALMALTNLTFGDEHNKAYLCSQKLFMEALVAQLDSAPDDLLQVTASVLRNLSWRADSNMKAVLNEIGTVTALARAAMKNKSENTLKAILSALWNLSAHCSTNKAEFCAVDGALAFLVDMLTYEGPSKTLKIIENAGGILRNVSSHIAVREHYRQILRERNCLSILLQQLKSESLTVVSNSCGTLWNLSARCPEDQKFLWDNGAVPMLRSLIHSKHAMISEGSASALKNLLNFRPAVQSQNQLDPIARSMGLRKLPTLNARKQKALQQELGGKQHAETCDNLDISGNGCIAKEEGHLHQHTTLSVVLQAHRQRFSGPAGSAVPPGTSVRLTRSAMLTKSESRDSVFSAKSDTAYENLMRSHSASDANRKKLPYAAAAAVAVYSMENDVEPTEVEQPIDYSAKYCEKDVKAPDECIAEPTKSSNSNSTDVTYQETDLDQPTDFSLRYAEQQIEPELDVLPNEHAGRKNISNISTSRGPTSVALQAATGNNRGQSAVSDGNEILLILEDTVKCYQTEDTPYVISNAASVTDLRQAVVKSEVDAPAEIAKHTDKPKKYQRMQQMPNNAAPHGNSAYGSGSYTPEKPINYCEEGTPGYFSRYESLSSLDESPPPNQQIKTKNMKTTKSKSNNKDHNSTSSHTPPRHVVVVEATAHASGNATTMNSAQETPLMFSRHSSMDSLVEEGEDEIGVCDDKSSVVSDFSRLASGVISPSEIPDSPTQSMPQSPRRTSNAGQANNIGGGGSGFLAGASPVAPSRGSAVGIATAGAGIGLRGNAAVGEDTKRPLRSVFEDDLSTFNVENTPAQFSCRTSLSNLSILDDENSLPPSRQPIEGNSNAPPAIVSEGEDEEVGDNIDDILLANCINMGMNRTTITAAESKKSKAREARSETVGDSQLPADEPKHYYTEDTPALLSKVGSNTNLSAISICSSNNLDELKELHAPTTTGGSTNNRHSLTLSDDVSSNASESGAAGQSFDLLQQCIEVGMKKPNAQPRTIQPSAVSGQQRMLRQPSVTDPIAMLRRGGNVLPPYLPVTDEMSKYLVEDSPCNFSVASGLSNLTVGSSLVGPAVQLKGNQPSTENLPNMPATSELAPERAGRAENNWHDDSLSSLSIDSEDDTNLLSQAIAAGCNRPKSNLGFSSTSSTANNNNNNKRISLSASQPIPINVATSSSSLNSSATARHYQRQQQQHHSSDHGAGHNSLTGQRYQNGNDSYSSVDSSDSNDNQAKSLFELCIRTGMNKASREGANHRRQHTTNNRRSGGSSTTQSNPNLKQFDSLPLQLHTQSRPMMPLPTNTSTALPATTAVNRHLRERERKDEKLLMECISTGISKKIGSNSSNSGVGSIGGTSASAAAKYAVDNNPHSMSMPMFSTGDGSHSTGTGSKNVLATSAAAPALCHPHAAISYSNAHSTAAPDVTKTNNTGYNSNCSTISSNSTSNSSNDINISCSSVRCWAVRATNNADIIDVVKNPATDITTTAHNEGNLPNHANGPVVQKTSSTGCKQEEPLLELEQLPTQDELNSPSTSLDNTATSDDSNESFIIETTVSLEMRQSRSSPPLTTSQKHKDPDLMLKSVERLTLEFVSSAEQLRTNASNVATECSSAEQPRIKSGGASISIGGTSNSNNTWNEDTCPNDDVSFPSVSVTAPVVASLNYDDEDDDDDEDEDQATDADHKDLHDFAEITPINEEQPQPSLLLLERADTGTQPSSLETETETDTLVNDGRSLDIPCYNATPQESTTSSGINFQLGGAVQSAALSLGGHHMIYGSSRSAIAAAQAAAAAAAMTNSTIIAIEARALAENLQHGGSVSADEEESIDLTFSINSLDLDNIRPPSGMESLNISGYYQQEPQSSAYHSLGVLQRRGSSTPQSPQMMIRSPKFPRKSLPHGLVAKRALGQLPTHLTGSAESINSSCNMLENIKPPSLMDELLDSMISVASIQSEVADGECSMATTLSAASNYETAAGGQMEGADYDDNTVTLQSCYETMPHDNEAEENSFHSGAGSTPLPTDDYEFSSAESTPQKSAASPTPANGEKRTLTPKQKRKVAKDRYRTYTISSDVKAQMADETLQIEIFETEALSNVSSCSRRRADAERYRTQTIVYTTDTATTTTTTITSNELAKQDINASTYESGGPQTFISNDDCPSENMSSLREFTQKFKFITMPVGPSKSAPEAEAAEMRNAPDGGECTSMECDQNSDTESRHDQQETYAIVEDSDDLSEEDTTEDSDSEEQSIAKPPARARIAKPIEIPDLQTVTEAADEQAKAVRGRKKPAYISPYSIQYQRTISPQTRIATNKTLTSTTAANGPRKRDSKVAGLEATAMRLTTTKKTLHTQLNGDAKAASTQQPPATPSLERQGTFVQEEPTVSTCQVPVVVSEVKAAAASGGSPQRSSKLPTKRATGAAAAKTTTTFTQPATTRKIPIATKSSSPKHRKVAATISAAMPQRSNSNAAIRVTSSAARITRVSATTPPTRSNSNLNNRDTAATAAAQATKNAAAKINQAQSRIANIWKRVNDVKSKQQDQYKAPRANATRASSAAVVSKLKSQQTKSSPALNAPKTAIGQRTSTQLQQQQQQQKKQTLIRSSTFDNTPNGVTMPAKVTINAGAGAGGGLTGVQRGGRK</sequence>
<feature type="region of interest" description="Disordered" evidence="4">
    <location>
        <begin position="2005"/>
        <end position="2062"/>
    </location>
</feature>
<evidence type="ECO:0000259" key="5">
    <source>
        <dbReference type="Pfam" id="PF22964"/>
    </source>
</evidence>
<feature type="compositionally biased region" description="Polar residues" evidence="4">
    <location>
        <begin position="2488"/>
        <end position="2497"/>
    </location>
</feature>
<feature type="region of interest" description="Disordered" evidence="4">
    <location>
        <begin position="196"/>
        <end position="240"/>
    </location>
</feature>
<dbReference type="GO" id="GO:0005881">
    <property type="term" value="C:cytoplasmic microtubule"/>
    <property type="evidence" value="ECO:0007669"/>
    <property type="project" value="TreeGrafter"/>
</dbReference>
<dbReference type="GO" id="GO:0016055">
    <property type="term" value="P:Wnt signaling pathway"/>
    <property type="evidence" value="ECO:0007669"/>
    <property type="project" value="UniProtKB-KW"/>
</dbReference>
<dbReference type="GO" id="GO:0016342">
    <property type="term" value="C:catenin complex"/>
    <property type="evidence" value="ECO:0007669"/>
    <property type="project" value="TreeGrafter"/>
</dbReference>
<evidence type="ECO:0000313" key="7">
    <source>
        <dbReference type="Proteomes" id="UP000606786"/>
    </source>
</evidence>
<dbReference type="InterPro" id="IPR009223">
    <property type="entry name" value="APC_rpt"/>
</dbReference>
<feature type="region of interest" description="Disordered" evidence="4">
    <location>
        <begin position="1734"/>
        <end position="1766"/>
    </location>
</feature>
<dbReference type="InterPro" id="IPR026818">
    <property type="entry name" value="Apc_fam"/>
</dbReference>
<feature type="region of interest" description="Disordered" evidence="4">
    <location>
        <begin position="1"/>
        <end position="36"/>
    </location>
</feature>
<dbReference type="InterPro" id="IPR000225">
    <property type="entry name" value="Armadillo"/>
</dbReference>
<feature type="compositionally biased region" description="Low complexity" evidence="4">
    <location>
        <begin position="1702"/>
        <end position="1717"/>
    </location>
</feature>
<keyword evidence="7" id="KW-1185">Reference proteome</keyword>
<gene>
    <name evidence="6" type="ORF">CCAP1982_LOCUS1477</name>
</gene>
<dbReference type="SUPFAM" id="SSF48371">
    <property type="entry name" value="ARM repeat"/>
    <property type="match status" value="1"/>
</dbReference>
<feature type="compositionally biased region" description="Polar residues" evidence="4">
    <location>
        <begin position="1213"/>
        <end position="1225"/>
    </location>
</feature>
<dbReference type="PROSITE" id="PS50176">
    <property type="entry name" value="ARM_REPEAT"/>
    <property type="match status" value="2"/>
</dbReference>
<evidence type="ECO:0000256" key="1">
    <source>
        <dbReference type="ARBA" id="ARBA00009051"/>
    </source>
</evidence>
<feature type="region of interest" description="Disordered" evidence="4">
    <location>
        <begin position="1314"/>
        <end position="1343"/>
    </location>
</feature>
<feature type="region of interest" description="Disordered" evidence="4">
    <location>
        <begin position="1204"/>
        <end position="1235"/>
    </location>
</feature>
<dbReference type="EMBL" id="CAJHJT010000001">
    <property type="protein sequence ID" value="CAD6992629.1"/>
    <property type="molecule type" value="Genomic_DNA"/>
</dbReference>
<dbReference type="GO" id="GO:0016477">
    <property type="term" value="P:cell migration"/>
    <property type="evidence" value="ECO:0007669"/>
    <property type="project" value="TreeGrafter"/>
</dbReference>
<feature type="compositionally biased region" description="Low complexity" evidence="4">
    <location>
        <begin position="2887"/>
        <end position="2904"/>
    </location>
</feature>
<dbReference type="FunFam" id="1.25.10.10:FF:000305">
    <property type="entry name" value="Adenomatous polyposis coli"/>
    <property type="match status" value="1"/>
</dbReference>
<proteinExistence type="inferred from homology"/>
<comment type="caution">
    <text evidence="6">The sequence shown here is derived from an EMBL/GenBank/DDBJ whole genome shotgun (WGS) entry which is preliminary data.</text>
</comment>
<dbReference type="GO" id="GO:0090090">
    <property type="term" value="P:negative regulation of canonical Wnt signaling pathway"/>
    <property type="evidence" value="ECO:0007669"/>
    <property type="project" value="TreeGrafter"/>
</dbReference>
<feature type="compositionally biased region" description="Polar residues" evidence="4">
    <location>
        <begin position="2954"/>
        <end position="2971"/>
    </location>
</feature>
<feature type="region of interest" description="Disordered" evidence="4">
    <location>
        <begin position="2654"/>
        <end position="2731"/>
    </location>
</feature>
<organism evidence="6 7">
    <name type="scientific">Ceratitis capitata</name>
    <name type="common">Mediterranean fruit fly</name>
    <name type="synonym">Tephritis capitata</name>
    <dbReference type="NCBI Taxonomy" id="7213"/>
    <lineage>
        <taxon>Eukaryota</taxon>
        <taxon>Metazoa</taxon>
        <taxon>Ecdysozoa</taxon>
        <taxon>Arthropoda</taxon>
        <taxon>Hexapoda</taxon>
        <taxon>Insecta</taxon>
        <taxon>Pterygota</taxon>
        <taxon>Neoptera</taxon>
        <taxon>Endopterygota</taxon>
        <taxon>Diptera</taxon>
        <taxon>Brachycera</taxon>
        <taxon>Muscomorpha</taxon>
        <taxon>Tephritoidea</taxon>
        <taxon>Tephritidae</taxon>
        <taxon>Ceratitis</taxon>
        <taxon>Ceratitis</taxon>
    </lineage>
</organism>
<feature type="compositionally biased region" description="Polar residues" evidence="4">
    <location>
        <begin position="2045"/>
        <end position="2054"/>
    </location>
</feature>
<feature type="compositionally biased region" description="Acidic residues" evidence="4">
    <location>
        <begin position="2703"/>
        <end position="2721"/>
    </location>
</feature>
<feature type="compositionally biased region" description="Polar residues" evidence="4">
    <location>
        <begin position="1566"/>
        <end position="1575"/>
    </location>
</feature>
<feature type="compositionally biased region" description="Acidic residues" evidence="4">
    <location>
        <begin position="21"/>
        <end position="36"/>
    </location>
</feature>